<feature type="region of interest" description="Disordered" evidence="1">
    <location>
        <begin position="182"/>
        <end position="204"/>
    </location>
</feature>
<organism evidence="2 3">
    <name type="scientific">Alistipes communis</name>
    <dbReference type="NCBI Taxonomy" id="2585118"/>
    <lineage>
        <taxon>Bacteria</taxon>
        <taxon>Pseudomonadati</taxon>
        <taxon>Bacteroidota</taxon>
        <taxon>Bacteroidia</taxon>
        <taxon>Bacteroidales</taxon>
        <taxon>Rikenellaceae</taxon>
        <taxon>Alistipes</taxon>
    </lineage>
</organism>
<dbReference type="Proteomes" id="UP000318946">
    <property type="component" value="Chromosome"/>
</dbReference>
<dbReference type="InterPro" id="IPR046106">
    <property type="entry name" value="DUF6043"/>
</dbReference>
<keyword evidence="3" id="KW-1185">Reference proteome</keyword>
<dbReference type="EMBL" id="AP019735">
    <property type="protein sequence ID" value="BBL03307.1"/>
    <property type="molecule type" value="Genomic_DNA"/>
</dbReference>
<accession>A0A4Y1WR71</accession>
<gene>
    <name evidence="2" type="ORF">A5CBH24_06200</name>
</gene>
<protein>
    <submittedName>
        <fullName evidence="2">Uncharacterized protein</fullName>
    </submittedName>
</protein>
<name>A0A4Y1WR71_9BACT</name>
<proteinExistence type="predicted"/>
<evidence type="ECO:0000313" key="2">
    <source>
        <dbReference type="EMBL" id="BBL03307.1"/>
    </source>
</evidence>
<dbReference type="AlphaFoldDB" id="A0A4Y1WR71"/>
<dbReference type="KEGG" id="acou:A5CBH24_06200"/>
<evidence type="ECO:0000313" key="3">
    <source>
        <dbReference type="Proteomes" id="UP000318946"/>
    </source>
</evidence>
<evidence type="ECO:0000256" key="1">
    <source>
        <dbReference type="SAM" id="MobiDB-lite"/>
    </source>
</evidence>
<reference evidence="3" key="1">
    <citation type="submission" date="2019-06" db="EMBL/GenBank/DDBJ databases">
        <title>Alistipes onderdonkii subsp. vulgaris subsp. nov., Alistipes dispar sp. nov. and Alistipes communis sp. nov., isolated from human faeces, and creation of Alistipes onderdonkii subsp. onderdonkii subsp. nov.</title>
        <authorList>
            <person name="Sakamoto M."/>
            <person name="Ikeyama N."/>
            <person name="Ogata Y."/>
            <person name="Suda W."/>
            <person name="Iino T."/>
            <person name="Hattori M."/>
            <person name="Ohkuma M."/>
        </authorList>
    </citation>
    <scope>NUCLEOTIDE SEQUENCE [LARGE SCALE GENOMIC DNA]</scope>
    <source>
        <strain evidence="3">5CBH24</strain>
    </source>
</reference>
<sequence length="322" mass="36917">MINKAMGQAEYEAFKAKLREWMEAHPEEYAAFEESMNTRDMAGCQAVLLQAIALIPQYRKLTAAKANEGLFNHVNEIEQAAQDNDLARKLIGECEQPVAGSPVPAMLCWLYFGKSFERMVEHCEELRRTPELGYFQKITMSATIRLLIARSIKLGLRTREEWKAHREAMRLAESDQVLDWAMEESSSDKNDSKRKPGRPGATRSLTEMFAPTVSRPEELRRKIGTYLLTRHTQTDIARLKIALEELRYLTLPIPIKPFRDALQEEYGREIRIVHERGIQEAYSRLTEPLLAGKSVRDRGPEAVAIREIKDFLSETNSFNSSE</sequence>
<dbReference type="Pfam" id="PF19509">
    <property type="entry name" value="DUF6043"/>
    <property type="match status" value="1"/>
</dbReference>